<gene>
    <name evidence="3" type="ORF">DAMNIGENAA_01020</name>
</gene>
<name>A0A9W6CUF8_9BACT</name>
<evidence type="ECO:0000259" key="2">
    <source>
        <dbReference type="Pfam" id="PF02470"/>
    </source>
</evidence>
<feature type="domain" description="Mce/MlaD" evidence="2">
    <location>
        <begin position="38"/>
        <end position="113"/>
    </location>
</feature>
<dbReference type="InterPro" id="IPR030970">
    <property type="entry name" value="ABC_MlaD"/>
</dbReference>
<dbReference type="PROSITE" id="PS51257">
    <property type="entry name" value="PROKAR_LIPOPROTEIN"/>
    <property type="match status" value="1"/>
</dbReference>
<dbReference type="RefSeq" id="WP_281791723.1">
    <property type="nucleotide sequence ID" value="NZ_BSDR01000001.1"/>
</dbReference>
<evidence type="ECO:0000313" key="4">
    <source>
        <dbReference type="Proteomes" id="UP001144372"/>
    </source>
</evidence>
<keyword evidence="4" id="KW-1185">Reference proteome</keyword>
<sequence>MYKTSTEIIVGIFVLLGVACIAYLSVSLGEVDLFGNPYYRVSAEFNSITGLKKGSTVEIAGVEVGKVLDISLDSYMAKVTMGIRKDIKLSDDTIASVRTKGIIGDMFIKLSPGGSSEMLEPGGVLVETESAISLEELISKYIFESK</sequence>
<comment type="caution">
    <text evidence="3">The sequence shown here is derived from an EMBL/GenBank/DDBJ whole genome shotgun (WGS) entry which is preliminary data.</text>
</comment>
<dbReference type="AlphaFoldDB" id="A0A9W6CUF8"/>
<dbReference type="GO" id="GO:0005543">
    <property type="term" value="F:phospholipid binding"/>
    <property type="evidence" value="ECO:0007669"/>
    <property type="project" value="TreeGrafter"/>
</dbReference>
<evidence type="ECO:0000256" key="1">
    <source>
        <dbReference type="SAM" id="Phobius"/>
    </source>
</evidence>
<dbReference type="GO" id="GO:0005548">
    <property type="term" value="F:phospholipid transporter activity"/>
    <property type="evidence" value="ECO:0007669"/>
    <property type="project" value="TreeGrafter"/>
</dbReference>
<dbReference type="EMBL" id="BSDR01000001">
    <property type="protein sequence ID" value="GLI32669.1"/>
    <property type="molecule type" value="Genomic_DNA"/>
</dbReference>
<dbReference type="InterPro" id="IPR003399">
    <property type="entry name" value="Mce/MlaD"/>
</dbReference>
<dbReference type="PANTHER" id="PTHR33371:SF4">
    <property type="entry name" value="INTERMEMBRANE PHOSPHOLIPID TRANSPORT SYSTEM BINDING PROTEIN MLAD"/>
    <property type="match status" value="1"/>
</dbReference>
<keyword evidence="1" id="KW-0812">Transmembrane</keyword>
<dbReference type="NCBIfam" id="TIGR04430">
    <property type="entry name" value="OM_asym_MlaD"/>
    <property type="match status" value="1"/>
</dbReference>
<dbReference type="Proteomes" id="UP001144372">
    <property type="component" value="Unassembled WGS sequence"/>
</dbReference>
<reference evidence="3" key="1">
    <citation type="submission" date="2022-12" db="EMBL/GenBank/DDBJ databases">
        <title>Reference genome sequencing for broad-spectrum identification of bacterial and archaeal isolates by mass spectrometry.</title>
        <authorList>
            <person name="Sekiguchi Y."/>
            <person name="Tourlousse D.M."/>
        </authorList>
    </citation>
    <scope>NUCLEOTIDE SEQUENCE</scope>
    <source>
        <strain evidence="3">ASRB1</strain>
    </source>
</reference>
<dbReference type="Pfam" id="PF02470">
    <property type="entry name" value="MlaD"/>
    <property type="match status" value="1"/>
</dbReference>
<keyword evidence="1" id="KW-1133">Transmembrane helix</keyword>
<protein>
    <submittedName>
        <fullName evidence="3">Outer membrane lipid asymmetry maintenance protein MlaD</fullName>
    </submittedName>
</protein>
<keyword evidence="1" id="KW-0472">Membrane</keyword>
<dbReference type="InterPro" id="IPR052336">
    <property type="entry name" value="MlaD_Phospholipid_Transporter"/>
</dbReference>
<proteinExistence type="predicted"/>
<organism evidence="3 4">
    <name type="scientific">Desulforhabdus amnigena</name>
    <dbReference type="NCBI Taxonomy" id="40218"/>
    <lineage>
        <taxon>Bacteria</taxon>
        <taxon>Pseudomonadati</taxon>
        <taxon>Thermodesulfobacteriota</taxon>
        <taxon>Syntrophobacteria</taxon>
        <taxon>Syntrophobacterales</taxon>
        <taxon>Syntrophobacteraceae</taxon>
        <taxon>Desulforhabdus</taxon>
    </lineage>
</organism>
<feature type="transmembrane region" description="Helical" evidence="1">
    <location>
        <begin position="7"/>
        <end position="26"/>
    </location>
</feature>
<accession>A0A9W6CUF8</accession>
<dbReference type="PANTHER" id="PTHR33371">
    <property type="entry name" value="INTERMEMBRANE PHOSPHOLIPID TRANSPORT SYSTEM BINDING PROTEIN MLAD-RELATED"/>
    <property type="match status" value="1"/>
</dbReference>
<evidence type="ECO:0000313" key="3">
    <source>
        <dbReference type="EMBL" id="GLI32669.1"/>
    </source>
</evidence>